<evidence type="ECO:0000313" key="3">
    <source>
        <dbReference type="RefSeq" id="XP_036359372.1"/>
    </source>
</evidence>
<dbReference type="RefSeq" id="XP_036359372.1">
    <property type="nucleotide sequence ID" value="XM_036503479.1"/>
</dbReference>
<keyword evidence="2" id="KW-1185">Reference proteome</keyword>
<feature type="compositionally biased region" description="Polar residues" evidence="1">
    <location>
        <begin position="152"/>
        <end position="169"/>
    </location>
</feature>
<feature type="compositionally biased region" description="Polar residues" evidence="1">
    <location>
        <begin position="354"/>
        <end position="364"/>
    </location>
</feature>
<evidence type="ECO:0000313" key="2">
    <source>
        <dbReference type="Proteomes" id="UP000515154"/>
    </source>
</evidence>
<proteinExistence type="predicted"/>
<evidence type="ECO:0000256" key="1">
    <source>
        <dbReference type="SAM" id="MobiDB-lite"/>
    </source>
</evidence>
<dbReference type="AlphaFoldDB" id="A0A7E6EX88"/>
<reference evidence="3" key="1">
    <citation type="submission" date="2025-08" db="UniProtKB">
        <authorList>
            <consortium name="RefSeq"/>
        </authorList>
    </citation>
    <scope>IDENTIFICATION</scope>
</reference>
<accession>A0A7E6EX88</accession>
<organism evidence="2 3">
    <name type="scientific">Octopus sinensis</name>
    <name type="common">East Asian common octopus</name>
    <dbReference type="NCBI Taxonomy" id="2607531"/>
    <lineage>
        <taxon>Eukaryota</taxon>
        <taxon>Metazoa</taxon>
        <taxon>Spiralia</taxon>
        <taxon>Lophotrochozoa</taxon>
        <taxon>Mollusca</taxon>
        <taxon>Cephalopoda</taxon>
        <taxon>Coleoidea</taxon>
        <taxon>Octopodiformes</taxon>
        <taxon>Octopoda</taxon>
        <taxon>Incirrata</taxon>
        <taxon>Octopodidae</taxon>
        <taxon>Octopus</taxon>
    </lineage>
</organism>
<dbReference type="Proteomes" id="UP000515154">
    <property type="component" value="Linkage group LG1"/>
</dbReference>
<feature type="region of interest" description="Disordered" evidence="1">
    <location>
        <begin position="317"/>
        <end position="420"/>
    </location>
</feature>
<sequence length="420" mass="47725">MGQANTHTYANNIDIKMLWPKSQTLMKEASKSCSDLDLEVGSNMAEDDQCVVPGQLIYKLRQQLIEKDNAIKQLGSEYDHNLSKVLSSLLYLEGKLHREQKNIVRLMEQKDSVISRQDLQIKQLYKRIYILQSSITDIQSKMDSNGMTQSMHEKYSVNSSDLASSTKSDITSKRSEKYSSNSDMTSSQSNINSNMNSSVTNISGNEGNSIFKQFSKPLRDKFTRHKSSVDLRSFKLLNDSDGEYNHRSMENIPQVVRRERKTRDKERCMSIAGYPNFEKFENDPELTAFMNSFHATNQTLAEVSGNSVENLAHSQLEKQGETRDGAPEKAGKPTHIQLLKAKDDLSPTKISPAMTEQPNGTSIHTSHRHTETNPLKFLRDTFKRKGSRQVKNKKQSFNLKQNTTKDSLVTLKFNEKHGNS</sequence>
<feature type="compositionally biased region" description="Basic and acidic residues" evidence="1">
    <location>
        <begin position="317"/>
        <end position="331"/>
    </location>
</feature>
<gene>
    <name evidence="3" type="primary">LOC115214979</name>
</gene>
<name>A0A7E6EX88_9MOLL</name>
<feature type="compositionally biased region" description="Polar residues" evidence="1">
    <location>
        <begin position="395"/>
        <end position="407"/>
    </location>
</feature>
<protein>
    <submittedName>
        <fullName evidence="3">Uncharacterized protein LOC115214979 isoform X1</fullName>
    </submittedName>
</protein>
<feature type="region of interest" description="Disordered" evidence="1">
    <location>
        <begin position="152"/>
        <end position="201"/>
    </location>
</feature>
<feature type="compositionally biased region" description="Low complexity" evidence="1">
    <location>
        <begin position="179"/>
        <end position="201"/>
    </location>
</feature>
<feature type="compositionally biased region" description="Basic residues" evidence="1">
    <location>
        <begin position="384"/>
        <end position="394"/>
    </location>
</feature>